<dbReference type="KEGG" id="ahg:AHOG_04075"/>
<reference evidence="1 2" key="1">
    <citation type="submission" date="2017-07" db="EMBL/GenBank/DDBJ databases">
        <title>Complete genome sequence of Actinoalloteichus hoggarensis DSM 45943, type strain of Actinoalloteichus hoggarensis.</title>
        <authorList>
            <person name="Ruckert C."/>
            <person name="Nouioui I."/>
            <person name="Willmese J."/>
            <person name="van Wezel G."/>
            <person name="Klenk H.-P."/>
            <person name="Kalinowski J."/>
            <person name="Zotchev S.B."/>
        </authorList>
    </citation>
    <scope>NUCLEOTIDE SEQUENCE [LARGE SCALE GENOMIC DNA]</scope>
    <source>
        <strain evidence="1 2">DSM 45943</strain>
    </source>
</reference>
<dbReference type="AlphaFoldDB" id="A0A221VZ06"/>
<evidence type="ECO:0000313" key="2">
    <source>
        <dbReference type="Proteomes" id="UP000204221"/>
    </source>
</evidence>
<dbReference type="SUPFAM" id="SSF160424">
    <property type="entry name" value="BH3703-like"/>
    <property type="match status" value="1"/>
</dbReference>
<accession>A0A221VZ06</accession>
<dbReference type="Proteomes" id="UP000204221">
    <property type="component" value="Chromosome"/>
</dbReference>
<dbReference type="RefSeq" id="WP_093940164.1">
    <property type="nucleotide sequence ID" value="NZ_CP022521.1"/>
</dbReference>
<keyword evidence="2" id="KW-1185">Reference proteome</keyword>
<organism evidence="1 2">
    <name type="scientific">Actinoalloteichus hoggarensis</name>
    <dbReference type="NCBI Taxonomy" id="1470176"/>
    <lineage>
        <taxon>Bacteria</taxon>
        <taxon>Bacillati</taxon>
        <taxon>Actinomycetota</taxon>
        <taxon>Actinomycetes</taxon>
        <taxon>Pseudonocardiales</taxon>
        <taxon>Pseudonocardiaceae</taxon>
        <taxon>Actinoalloteichus</taxon>
    </lineage>
</organism>
<proteinExistence type="predicted"/>
<gene>
    <name evidence="1" type="ORF">AHOG_04075</name>
</gene>
<evidence type="ECO:0000313" key="1">
    <source>
        <dbReference type="EMBL" id="ASO18471.1"/>
    </source>
</evidence>
<name>A0A221VZ06_9PSEU</name>
<dbReference type="InterPro" id="IPR036170">
    <property type="entry name" value="YezG-like_sf"/>
</dbReference>
<protein>
    <submittedName>
        <fullName evidence="1">Uncharacterized protein</fullName>
    </submittedName>
</protein>
<sequence length="454" mass="50055">MTTPSAPLSPQEENALLEEIVSVVRHEAPTAWRELYLQYCAVGAHVETISTIKDTAGNARHWSLPPSIPELLDRLRAGMYRPELGTWTTFASLITHPGTYSVSYDREREPDWLEYPAQADFHAELARHPRPADAVPDWLRRGASVEQPELPTVTKARLFDGMGPDRKPVVTRPPVPAEEVPAVLEYLRTAPVIQVVETGGFRDLLAADRKVIPRTVARTDGAWVWLSSVPYYLEKYGVAPDPGLLAHIRANRFRVPNAVPETGLRVAYAVITEERIRRHRLPTSPEIRAYLADVATRAAATAPESQSEHGTGPRGFSRARVFDGQTDDGAPVVDREPLTAEEKDRVLTYLVAGELVLSGRGRVADQLDPEHPRRVPVAWLTDGTWLWQPAVRYYLEKHGVAPDASFLAHIRANEYRMPAVAPETVRAAARAVTPAAAPETPAPDRVDGGGTVPG</sequence>
<dbReference type="OrthoDB" id="275232at2"/>
<dbReference type="EMBL" id="CP022521">
    <property type="protein sequence ID" value="ASO18471.1"/>
    <property type="molecule type" value="Genomic_DNA"/>
</dbReference>